<gene>
    <name evidence="1" type="ORF">HBA54_05945</name>
    <name evidence="2" type="ORF">HBA54_16575</name>
    <name evidence="3" type="ORF">HBA54_27015</name>
    <name evidence="4" type="ORF">HBA54_27975</name>
    <name evidence="5" type="ORF">HBA54_28340</name>
</gene>
<evidence type="ECO:0000313" key="5">
    <source>
        <dbReference type="EMBL" id="NIA72503.1"/>
    </source>
</evidence>
<dbReference type="AlphaFoldDB" id="A0A967F3C7"/>
<evidence type="ECO:0000313" key="1">
    <source>
        <dbReference type="EMBL" id="NIA68128.1"/>
    </source>
</evidence>
<dbReference type="Proteomes" id="UP000761264">
    <property type="component" value="Unassembled WGS sequence"/>
</dbReference>
<sequence length="52" mass="5880">MRGEDRESGALFSYVSCEARVPGDHPLRAIRAIVDEALEVLSPEFERLYSKI</sequence>
<organism evidence="3 6">
    <name type="scientific">Pelagibius litoralis</name>
    <dbReference type="NCBI Taxonomy" id="374515"/>
    <lineage>
        <taxon>Bacteria</taxon>
        <taxon>Pseudomonadati</taxon>
        <taxon>Pseudomonadota</taxon>
        <taxon>Alphaproteobacteria</taxon>
        <taxon>Rhodospirillales</taxon>
        <taxon>Rhodovibrionaceae</taxon>
        <taxon>Pelagibius</taxon>
    </lineage>
</organism>
<comment type="caution">
    <text evidence="3">The sequence shown here is derived from an EMBL/GenBank/DDBJ whole genome shotgun (WGS) entry which is preliminary data.</text>
</comment>
<feature type="non-terminal residue" evidence="3">
    <location>
        <position position="52"/>
    </location>
</feature>
<dbReference type="EMBL" id="JAAQPH010000049">
    <property type="protein sequence ID" value="NIA72503.1"/>
    <property type="molecule type" value="Genomic_DNA"/>
</dbReference>
<keyword evidence="6" id="KW-1185">Reference proteome</keyword>
<evidence type="ECO:0000313" key="6">
    <source>
        <dbReference type="Proteomes" id="UP000761264"/>
    </source>
</evidence>
<dbReference type="EMBL" id="JAAQPH010000012">
    <property type="protein sequence ID" value="NIA70223.1"/>
    <property type="molecule type" value="Genomic_DNA"/>
</dbReference>
<proteinExistence type="predicted"/>
<dbReference type="EMBL" id="JAAQPH010000004">
    <property type="protein sequence ID" value="NIA68128.1"/>
    <property type="molecule type" value="Genomic_DNA"/>
</dbReference>
<name>A0A967F3C7_9PROT</name>
<reference evidence="3" key="1">
    <citation type="submission" date="2020-03" db="EMBL/GenBank/DDBJ databases">
        <title>Genome of Pelagibius litoralis DSM 21314T.</title>
        <authorList>
            <person name="Wang G."/>
        </authorList>
    </citation>
    <scope>NUCLEOTIDE SEQUENCE</scope>
    <source>
        <strain evidence="3">DSM 21314</strain>
    </source>
</reference>
<dbReference type="EMBL" id="JAAQPH010000044">
    <property type="protein sequence ID" value="NIA72432.1"/>
    <property type="molecule type" value="Genomic_DNA"/>
</dbReference>
<evidence type="ECO:0000313" key="2">
    <source>
        <dbReference type="EMBL" id="NIA70223.1"/>
    </source>
</evidence>
<evidence type="ECO:0000313" key="3">
    <source>
        <dbReference type="EMBL" id="NIA72248.1"/>
    </source>
</evidence>
<accession>A0A967F3C7</accession>
<evidence type="ECO:0000313" key="4">
    <source>
        <dbReference type="EMBL" id="NIA72432.1"/>
    </source>
</evidence>
<dbReference type="EMBL" id="JAAQPH010000037">
    <property type="protein sequence ID" value="NIA72248.1"/>
    <property type="molecule type" value="Genomic_DNA"/>
</dbReference>
<protein>
    <submittedName>
        <fullName evidence="3">IS5/IS1182 family transposase</fullName>
    </submittedName>
</protein>